<keyword evidence="4 8" id="KW-0479">Metal-binding</keyword>
<feature type="region of interest" description="Disordered" evidence="9">
    <location>
        <begin position="108"/>
        <end position="127"/>
    </location>
</feature>
<evidence type="ECO:0000259" key="12">
    <source>
        <dbReference type="SMART" id="SM00892"/>
    </source>
</evidence>
<dbReference type="EMBL" id="JANUGW010000001">
    <property type="protein sequence ID" value="MCS0580219.1"/>
    <property type="molecule type" value="Genomic_DNA"/>
</dbReference>
<evidence type="ECO:0000256" key="7">
    <source>
        <dbReference type="ARBA" id="ARBA00022842"/>
    </source>
</evidence>
<dbReference type="PANTHER" id="PTHR13966:SF5">
    <property type="entry name" value="ENDONUCLEASE G, MITOCHONDRIAL"/>
    <property type="match status" value="1"/>
</dbReference>
<dbReference type="InterPro" id="IPR001604">
    <property type="entry name" value="Endo_G_ENPP1-like_dom"/>
</dbReference>
<feature type="compositionally biased region" description="Basic and acidic residues" evidence="9">
    <location>
        <begin position="109"/>
        <end position="127"/>
    </location>
</feature>
<dbReference type="SMART" id="SM00477">
    <property type="entry name" value="NUC"/>
    <property type="match status" value="1"/>
</dbReference>
<evidence type="ECO:0000256" key="6">
    <source>
        <dbReference type="ARBA" id="ARBA00022801"/>
    </source>
</evidence>
<evidence type="ECO:0000256" key="1">
    <source>
        <dbReference type="ARBA" id="ARBA00001946"/>
    </source>
</evidence>
<dbReference type="Gene3D" id="3.40.570.10">
    <property type="entry name" value="Extracellular Endonuclease, subunit A"/>
    <property type="match status" value="1"/>
</dbReference>
<feature type="domain" description="DNA/RNA non-specific endonuclease/pyrophosphatase/phosphodiesterase" evidence="12">
    <location>
        <begin position="76"/>
        <end position="265"/>
    </location>
</feature>
<keyword evidence="6 8" id="KW-0378">Hydrolase</keyword>
<proteinExistence type="inferred from homology"/>
<sequence>MLKKLLTPALLLTSLLSLGACHREAAHGSARPAAVDTAAHADAGAPRPQTCHDHFMAGEPPRITNPRLGKETEALCFNVFSVLHSGVTRTPLWSAEHLQAQNIEAAQELSRENSFHPEPRLPSDQRAELSDYARSGYDRGHMAPNGDMPDRDSQRDSFSLANIVPQDGENNRNLWAGIEGAVRRMAKKEGDLYVVTGPAFLGTDLRKIGNVLVPTHLYKLVYSPRQRAGAAWFVENTADAKANVIPIPELERIIGINLLPALSDAEKERVLDLPEIHDKAPRGRRNRH</sequence>
<keyword evidence="3 8" id="KW-0540">Nuclease</keyword>
<organism evidence="13 14">
    <name type="scientific">Massilia pinisoli</name>
    <dbReference type="NCBI Taxonomy" id="1772194"/>
    <lineage>
        <taxon>Bacteria</taxon>
        <taxon>Pseudomonadati</taxon>
        <taxon>Pseudomonadota</taxon>
        <taxon>Betaproteobacteria</taxon>
        <taxon>Burkholderiales</taxon>
        <taxon>Oxalobacteraceae</taxon>
        <taxon>Telluria group</taxon>
        <taxon>Massilia</taxon>
    </lineage>
</organism>
<feature type="chain" id="PRO_5045212074" description="Endonuclease" evidence="10">
    <location>
        <begin position="20"/>
        <end position="288"/>
    </location>
</feature>
<evidence type="ECO:0000256" key="9">
    <source>
        <dbReference type="SAM" id="MobiDB-lite"/>
    </source>
</evidence>
<comment type="cofactor">
    <cofactor evidence="1 8">
        <name>Mg(2+)</name>
        <dbReference type="ChEBI" id="CHEBI:18420"/>
    </cofactor>
</comment>
<feature type="domain" description="ENPP1-3/EXOG-like endonuclease/phosphodiesterase" evidence="11">
    <location>
        <begin position="77"/>
        <end position="265"/>
    </location>
</feature>
<dbReference type="Proteomes" id="UP001204151">
    <property type="component" value="Unassembled WGS sequence"/>
</dbReference>
<dbReference type="InterPro" id="IPR018524">
    <property type="entry name" value="DNA/RNA_endonuclease_AS"/>
</dbReference>
<keyword evidence="5 8" id="KW-0255">Endonuclease</keyword>
<dbReference type="PANTHER" id="PTHR13966">
    <property type="entry name" value="ENDONUCLEASE RELATED"/>
    <property type="match status" value="1"/>
</dbReference>
<comment type="similarity">
    <text evidence="2 8">Belongs to the DNA/RNA non-specific endonuclease family.</text>
</comment>
<evidence type="ECO:0000256" key="8">
    <source>
        <dbReference type="RuleBase" id="RU366055"/>
    </source>
</evidence>
<dbReference type="InterPro" id="IPR020821">
    <property type="entry name" value="ENPP1-3/EXOG-like_nuc-like"/>
</dbReference>
<feature type="region of interest" description="Disordered" evidence="9">
    <location>
        <begin position="135"/>
        <end position="155"/>
    </location>
</feature>
<dbReference type="SUPFAM" id="SSF54060">
    <property type="entry name" value="His-Me finger endonucleases"/>
    <property type="match status" value="1"/>
</dbReference>
<dbReference type="GO" id="GO:0004519">
    <property type="term" value="F:endonuclease activity"/>
    <property type="evidence" value="ECO:0007669"/>
    <property type="project" value="UniProtKB-KW"/>
</dbReference>
<evidence type="ECO:0000259" key="11">
    <source>
        <dbReference type="SMART" id="SM00477"/>
    </source>
</evidence>
<dbReference type="EC" id="3.1.30.-" evidence="8"/>
<dbReference type="InterPro" id="IPR044929">
    <property type="entry name" value="DNA/RNA_non-sp_Endonuclease_sf"/>
</dbReference>
<dbReference type="Pfam" id="PF01223">
    <property type="entry name" value="Endonuclease_NS"/>
    <property type="match status" value="1"/>
</dbReference>
<evidence type="ECO:0000256" key="3">
    <source>
        <dbReference type="ARBA" id="ARBA00022722"/>
    </source>
</evidence>
<dbReference type="PROSITE" id="PS51257">
    <property type="entry name" value="PROKAR_LIPOPROTEIN"/>
    <property type="match status" value="1"/>
</dbReference>
<evidence type="ECO:0000256" key="4">
    <source>
        <dbReference type="ARBA" id="ARBA00022723"/>
    </source>
</evidence>
<evidence type="ECO:0000256" key="10">
    <source>
        <dbReference type="SAM" id="SignalP"/>
    </source>
</evidence>
<dbReference type="PROSITE" id="PS01070">
    <property type="entry name" value="NUCLEASE_NON_SPEC"/>
    <property type="match status" value="1"/>
</dbReference>
<keyword evidence="14" id="KW-1185">Reference proteome</keyword>
<keyword evidence="10" id="KW-0732">Signal</keyword>
<keyword evidence="7" id="KW-0460">Magnesium</keyword>
<protein>
    <recommendedName>
        <fullName evidence="8">Endonuclease</fullName>
        <ecNumber evidence="8">3.1.30.-</ecNumber>
    </recommendedName>
</protein>
<evidence type="ECO:0000256" key="5">
    <source>
        <dbReference type="ARBA" id="ARBA00022759"/>
    </source>
</evidence>
<name>A0ABT1ZKD0_9BURK</name>
<feature type="signal peptide" evidence="10">
    <location>
        <begin position="1"/>
        <end position="19"/>
    </location>
</feature>
<dbReference type="InterPro" id="IPR040255">
    <property type="entry name" value="Non-specific_endonuclease"/>
</dbReference>
<dbReference type="SMART" id="SM00892">
    <property type="entry name" value="Endonuclease_NS"/>
    <property type="match status" value="1"/>
</dbReference>
<dbReference type="InterPro" id="IPR044925">
    <property type="entry name" value="His-Me_finger_sf"/>
</dbReference>
<reference evidence="13 14" key="1">
    <citation type="submission" date="2022-08" db="EMBL/GenBank/DDBJ databases">
        <title>Reclassification of Massilia species as members of the genera Telluria, Duganella, Pseudoduganella, Mokoshia gen. nov. and Zemynaea gen. nov. using orthogonal and non-orthogonal genome-based approaches.</title>
        <authorList>
            <person name="Bowman J.P."/>
        </authorList>
    </citation>
    <scope>NUCLEOTIDE SEQUENCE [LARGE SCALE GENOMIC DNA]</scope>
    <source>
        <strain evidence="13 14">JCM 31316</strain>
    </source>
</reference>
<evidence type="ECO:0000256" key="2">
    <source>
        <dbReference type="ARBA" id="ARBA00010052"/>
    </source>
</evidence>
<evidence type="ECO:0000313" key="14">
    <source>
        <dbReference type="Proteomes" id="UP001204151"/>
    </source>
</evidence>
<gene>
    <name evidence="13" type="ORF">NX784_01295</name>
</gene>
<comment type="caution">
    <text evidence="13">The sequence shown here is derived from an EMBL/GenBank/DDBJ whole genome shotgun (WGS) entry which is preliminary data.</text>
</comment>
<accession>A0ABT1ZKD0</accession>
<evidence type="ECO:0000313" key="13">
    <source>
        <dbReference type="EMBL" id="MCS0580219.1"/>
    </source>
</evidence>
<dbReference type="RefSeq" id="WP_258814867.1">
    <property type="nucleotide sequence ID" value="NZ_JANUGW010000001.1"/>
</dbReference>